<organism evidence="2 3">
    <name type="scientific">Adineta steineri</name>
    <dbReference type="NCBI Taxonomy" id="433720"/>
    <lineage>
        <taxon>Eukaryota</taxon>
        <taxon>Metazoa</taxon>
        <taxon>Spiralia</taxon>
        <taxon>Gnathifera</taxon>
        <taxon>Rotifera</taxon>
        <taxon>Eurotatoria</taxon>
        <taxon>Bdelloidea</taxon>
        <taxon>Adinetida</taxon>
        <taxon>Adinetidae</taxon>
        <taxon>Adineta</taxon>
    </lineage>
</organism>
<reference evidence="2" key="1">
    <citation type="submission" date="2021-02" db="EMBL/GenBank/DDBJ databases">
        <authorList>
            <person name="Nowell W R."/>
        </authorList>
    </citation>
    <scope>NUCLEOTIDE SEQUENCE</scope>
</reference>
<gene>
    <name evidence="2" type="ORF">JYZ213_LOCUS31804</name>
</gene>
<comment type="caution">
    <text evidence="2">The sequence shown here is derived from an EMBL/GenBank/DDBJ whole genome shotgun (WGS) entry which is preliminary data.</text>
</comment>
<accession>A0A815D1K2</accession>
<keyword evidence="1" id="KW-1133">Transmembrane helix</keyword>
<feature type="transmembrane region" description="Helical" evidence="1">
    <location>
        <begin position="220"/>
        <end position="238"/>
    </location>
</feature>
<evidence type="ECO:0000313" key="2">
    <source>
        <dbReference type="EMBL" id="CAF1291572.1"/>
    </source>
</evidence>
<evidence type="ECO:0000313" key="3">
    <source>
        <dbReference type="Proteomes" id="UP000663845"/>
    </source>
</evidence>
<dbReference type="Proteomes" id="UP000663845">
    <property type="component" value="Unassembled WGS sequence"/>
</dbReference>
<dbReference type="AlphaFoldDB" id="A0A815D1K2"/>
<sequence length="321" mass="36617">MNFANMNISCQSSSTINLVEQIQEQRRNKFILIISIVIAIICFISTLIMIIIYVVTRRQGDTHSIVISNTSLYPCLNQSVEYITPQKPFFNYSQYRIDASSFSPETLITLKITIYPPNIGCTWSFDVYPMDGRIIPISDNITGSIFSHYDLEQDSTVEFRNIGILKDWSAGTGKFIVAVEGAWYGTAGVGCKGYGIMTKTDTDMDRQSTTELNDTNIYKLQLALMSIANSIIVFKGAIDLMTYGSTSPNIFWFMLLGVGLICLSIIFMIFGLLVLISFIGWIKNKQCKDQPLIKWNLKFIHLHKHFLLWFHRQNQQEEFIV</sequence>
<proteinExistence type="predicted"/>
<protein>
    <recommendedName>
        <fullName evidence="4">Transmembrane protein</fullName>
    </recommendedName>
</protein>
<dbReference type="EMBL" id="CAJNOG010000548">
    <property type="protein sequence ID" value="CAF1291572.1"/>
    <property type="molecule type" value="Genomic_DNA"/>
</dbReference>
<keyword evidence="1" id="KW-0472">Membrane</keyword>
<evidence type="ECO:0008006" key="4">
    <source>
        <dbReference type="Google" id="ProtNLM"/>
    </source>
</evidence>
<keyword evidence="1" id="KW-0812">Transmembrane</keyword>
<evidence type="ECO:0000256" key="1">
    <source>
        <dbReference type="SAM" id="Phobius"/>
    </source>
</evidence>
<feature type="transmembrane region" description="Helical" evidence="1">
    <location>
        <begin position="30"/>
        <end position="55"/>
    </location>
</feature>
<name>A0A815D1K2_9BILA</name>
<feature type="transmembrane region" description="Helical" evidence="1">
    <location>
        <begin position="250"/>
        <end position="282"/>
    </location>
</feature>